<dbReference type="PRINTS" id="PR01438">
    <property type="entry name" value="UNVRSLSTRESS"/>
</dbReference>
<gene>
    <name evidence="3" type="ORF">DMH04_28620</name>
</gene>
<dbReference type="EMBL" id="QHKI01000027">
    <property type="protein sequence ID" value="RSM80886.1"/>
    <property type="molecule type" value="Genomic_DNA"/>
</dbReference>
<dbReference type="InterPro" id="IPR014729">
    <property type="entry name" value="Rossmann-like_a/b/a_fold"/>
</dbReference>
<reference evidence="3 4" key="1">
    <citation type="submission" date="2018-05" db="EMBL/GenBank/DDBJ databases">
        <title>Evolution of GPA BGCs.</title>
        <authorList>
            <person name="Waglechner N."/>
            <person name="Wright G.D."/>
        </authorList>
    </citation>
    <scope>NUCLEOTIDE SEQUENCE [LARGE SCALE GENOMIC DNA]</scope>
    <source>
        <strain evidence="3 4">A82846</strain>
    </source>
</reference>
<sequence>MEEQVRVGAVVAGFDGSDESVRAVRWAAAEAELRNRPLLIVEALRPQVWAPIGYGVYPAAVADIRDERFIGQARQRLDAMAVECRRTIPALEVMTQLQQDEPVTALTTIVEDVEAELVAIGSSGHSALPRILLGSTAAELARAVRRPLIVVRGAPDADAPVVVGVDESQASQRALKFAFEYAELHRCPVFAVHAWSDQPLDVFEPVERWEHDEAGEQAAAAEFSAKYLDPWRERHPQVAARLTTVVDRSARALLELAESAQLLVVGSHGHGVVRRVLLGSVSHAALYHASCPVAVLRGPDEPAAPQQS</sequence>
<dbReference type="InterPro" id="IPR006015">
    <property type="entry name" value="Universal_stress_UspA"/>
</dbReference>
<dbReference type="InterPro" id="IPR006016">
    <property type="entry name" value="UspA"/>
</dbReference>
<evidence type="ECO:0000259" key="2">
    <source>
        <dbReference type="Pfam" id="PF00582"/>
    </source>
</evidence>
<feature type="domain" description="UspA" evidence="2">
    <location>
        <begin position="161"/>
        <end position="297"/>
    </location>
</feature>
<evidence type="ECO:0000256" key="1">
    <source>
        <dbReference type="ARBA" id="ARBA00008791"/>
    </source>
</evidence>
<evidence type="ECO:0000313" key="3">
    <source>
        <dbReference type="EMBL" id="RSM80886.1"/>
    </source>
</evidence>
<name>A0A428Z3X5_KIBAR</name>
<dbReference type="Gene3D" id="3.40.50.620">
    <property type="entry name" value="HUPs"/>
    <property type="match status" value="2"/>
</dbReference>
<feature type="domain" description="UspA" evidence="2">
    <location>
        <begin position="10"/>
        <end position="152"/>
    </location>
</feature>
<accession>A0A428Z3X5</accession>
<protein>
    <submittedName>
        <fullName evidence="3">Universal stress protein</fullName>
    </submittedName>
</protein>
<dbReference type="Pfam" id="PF00582">
    <property type="entry name" value="Usp"/>
    <property type="match status" value="2"/>
</dbReference>
<proteinExistence type="inferred from homology"/>
<organism evidence="3 4">
    <name type="scientific">Kibdelosporangium aridum</name>
    <dbReference type="NCBI Taxonomy" id="2030"/>
    <lineage>
        <taxon>Bacteria</taxon>
        <taxon>Bacillati</taxon>
        <taxon>Actinomycetota</taxon>
        <taxon>Actinomycetes</taxon>
        <taxon>Pseudonocardiales</taxon>
        <taxon>Pseudonocardiaceae</taxon>
        <taxon>Kibdelosporangium</taxon>
    </lineage>
</organism>
<comment type="similarity">
    <text evidence="1">Belongs to the universal stress protein A family.</text>
</comment>
<dbReference type="OrthoDB" id="3404132at2"/>
<dbReference type="PANTHER" id="PTHR46553:SF3">
    <property type="entry name" value="ADENINE NUCLEOTIDE ALPHA HYDROLASES-LIKE SUPERFAMILY PROTEIN"/>
    <property type="match status" value="1"/>
</dbReference>
<evidence type="ECO:0000313" key="4">
    <source>
        <dbReference type="Proteomes" id="UP000287547"/>
    </source>
</evidence>
<dbReference type="PANTHER" id="PTHR46553">
    <property type="entry name" value="ADENINE NUCLEOTIDE ALPHA HYDROLASES-LIKE SUPERFAMILY PROTEIN"/>
    <property type="match status" value="1"/>
</dbReference>
<comment type="caution">
    <text evidence="3">The sequence shown here is derived from an EMBL/GenBank/DDBJ whole genome shotgun (WGS) entry which is preliminary data.</text>
</comment>
<dbReference type="RefSeq" id="WP_063758698.1">
    <property type="nucleotide sequence ID" value="NZ_QHKI01000027.1"/>
</dbReference>
<dbReference type="AlphaFoldDB" id="A0A428Z3X5"/>
<dbReference type="Proteomes" id="UP000287547">
    <property type="component" value="Unassembled WGS sequence"/>
</dbReference>
<dbReference type="SUPFAM" id="SSF52402">
    <property type="entry name" value="Adenine nucleotide alpha hydrolases-like"/>
    <property type="match status" value="2"/>
</dbReference>